<dbReference type="InterPro" id="IPR003607">
    <property type="entry name" value="HD/PDEase_dom"/>
</dbReference>
<dbReference type="SUPFAM" id="SSF55021">
    <property type="entry name" value="ACT-like"/>
    <property type="match status" value="2"/>
</dbReference>
<evidence type="ECO:0000256" key="4">
    <source>
        <dbReference type="ARBA" id="ARBA00022801"/>
    </source>
</evidence>
<dbReference type="Proteomes" id="UP001596303">
    <property type="component" value="Unassembled WGS sequence"/>
</dbReference>
<feature type="domain" description="ACT" evidence="9">
    <location>
        <begin position="859"/>
        <end position="939"/>
    </location>
</feature>
<dbReference type="SMART" id="SM00471">
    <property type="entry name" value="HDc"/>
    <property type="match status" value="1"/>
</dbReference>
<keyword evidence="12" id="KW-1185">Reference proteome</keyword>
<dbReference type="InterPro" id="IPR010043">
    <property type="entry name" value="UTase/UR"/>
</dbReference>
<gene>
    <name evidence="7" type="primary">glnD</name>
    <name evidence="11" type="ORF">ACFQDM_07935</name>
</gene>
<dbReference type="GO" id="GO:0008773">
    <property type="term" value="F:[protein-PII] uridylyltransferase activity"/>
    <property type="evidence" value="ECO:0007669"/>
    <property type="project" value="UniProtKB-EC"/>
</dbReference>
<comment type="caution">
    <text evidence="11">The sequence shown here is derived from an EMBL/GenBank/DDBJ whole genome shotgun (WGS) entry which is preliminary data.</text>
</comment>
<evidence type="ECO:0000256" key="8">
    <source>
        <dbReference type="SAM" id="MobiDB-lite"/>
    </source>
</evidence>
<dbReference type="RefSeq" id="WP_377377733.1">
    <property type="nucleotide sequence ID" value="NZ_JBHSSW010000009.1"/>
</dbReference>
<keyword evidence="2 7" id="KW-0548">Nucleotidyltransferase</keyword>
<evidence type="ECO:0000256" key="5">
    <source>
        <dbReference type="ARBA" id="ARBA00022842"/>
    </source>
</evidence>
<dbReference type="Gene3D" id="1.10.3090.10">
    <property type="entry name" value="cca-adding enzyme, domain 2"/>
    <property type="match status" value="1"/>
</dbReference>
<dbReference type="NCBIfam" id="NF003467">
    <property type="entry name" value="PRK05092.1"/>
    <property type="match status" value="1"/>
</dbReference>
<dbReference type="PIRSF" id="PIRSF006288">
    <property type="entry name" value="PII_uridyltransf"/>
    <property type="match status" value="1"/>
</dbReference>
<evidence type="ECO:0000313" key="11">
    <source>
        <dbReference type="EMBL" id="MFC6198003.1"/>
    </source>
</evidence>
<comment type="catalytic activity">
    <reaction evidence="7">
        <text>[protein-PII]-uridylyl-L-tyrosine + H2O = [protein-PII]-L-tyrosine + UMP + H(+)</text>
        <dbReference type="Rhea" id="RHEA:48600"/>
        <dbReference type="Rhea" id="RHEA-COMP:12147"/>
        <dbReference type="Rhea" id="RHEA-COMP:12148"/>
        <dbReference type="ChEBI" id="CHEBI:15377"/>
        <dbReference type="ChEBI" id="CHEBI:15378"/>
        <dbReference type="ChEBI" id="CHEBI:46858"/>
        <dbReference type="ChEBI" id="CHEBI:57865"/>
        <dbReference type="ChEBI" id="CHEBI:90602"/>
    </reaction>
</comment>
<organism evidence="11 12">
    <name type="scientific">Ponticaulis profundi</name>
    <dbReference type="NCBI Taxonomy" id="2665222"/>
    <lineage>
        <taxon>Bacteria</taxon>
        <taxon>Pseudomonadati</taxon>
        <taxon>Pseudomonadota</taxon>
        <taxon>Alphaproteobacteria</taxon>
        <taxon>Hyphomonadales</taxon>
        <taxon>Hyphomonadaceae</taxon>
        <taxon>Ponticaulis</taxon>
    </lineage>
</organism>
<feature type="region of interest" description="Disordered" evidence="8">
    <location>
        <begin position="1"/>
        <end position="21"/>
    </location>
</feature>
<accession>A0ABW1S9V6</accession>
<comment type="domain">
    <text evidence="7">Has four distinct domains: an N-terminal nucleotidyltransferase (NT) domain responsible for UTase activity, a central HD domain that encodes UR activity, and two C-terminal ACT domains that seem to have a role in glutamine sensing.</text>
</comment>
<feature type="domain" description="HD" evidence="10">
    <location>
        <begin position="512"/>
        <end position="633"/>
    </location>
</feature>
<dbReference type="InterPro" id="IPR043519">
    <property type="entry name" value="NT_sf"/>
</dbReference>
<feature type="region of interest" description="Uridylyltransferase" evidence="7">
    <location>
        <begin position="1"/>
        <end position="394"/>
    </location>
</feature>
<dbReference type="CDD" id="cd04900">
    <property type="entry name" value="ACT_UUR-like_1"/>
    <property type="match status" value="1"/>
</dbReference>
<comment type="activity regulation">
    <text evidence="7">Uridylyltransferase (UTase) activity is inhibited by glutamine, while glutamine activates uridylyl-removing (UR) activity.</text>
</comment>
<dbReference type="Pfam" id="PF08335">
    <property type="entry name" value="GlnD_UR_UTase"/>
    <property type="match status" value="1"/>
</dbReference>
<keyword evidence="6 7" id="KW-0511">Multifunctional enzyme</keyword>
<dbReference type="Pfam" id="PF01966">
    <property type="entry name" value="HD"/>
    <property type="match status" value="1"/>
</dbReference>
<sequence>MTDLAPATSEDPTSKPAKRAKLKPWNIESVMDTRKLRVQLQAAAMDHMQDQKAMRSRAMDLMHGALFRGRMIAQERLNEGADGLDTARLLAAVQNEVISTLFDFTTNYVFGERNLTSGERLAVLAVGGYGRNVLAPSSDIDLLFLRNYKETPWAESVIEYMLYMLWDMGLKVGHAFRTVDECIRLAKEDLNTETALLDARYLAGDESIAKNLFDRYHSDLVQGRASQFIAAKLNERDKRHKKQGDTRYVVEPNVKEGKGGLRDLQTLFWLVRHTYGGDTLEDILSHREVFTEEEARIFRKAGMFLWAVRCHIHYLTGRPEERLSFDLQPEIAKRMGFEDEGSRLGVERFMKQYFLETKAVGALTRILCAKLEADQQKSKAGGLLDFFGLKNELRIDQPGFKVVSGRLSIEDQAFFFLNPVEMLRLFVLAEKHQIDIHPYALSAVTRSRSYFSSKHRESPEAREMFLHLLLDTKDPGPVLRMMNEADLLGQMVPEFGEIVSQTQFNMYHHFTVDEHTLQAVEAIAEMERGDKCDIFPLGCELFPQIKHKRALYLAMLLHDTGKGLGDQQVEGAITAKRASRRLGLDEAEADLIAWLVGNHLEMSDCAQKRDISDPRTISQFAERVGTLERLQLLLILTVADIRAVGPDVWNGWKGQLLRELYTATAAALESDHVKEQEVAVDLDQRAAETRNALVARKGDLPPRLQQMDSAYWTSQPDVQLDWHVDELRDAQGEMVVTCRVSPDSGAVELFIAAKDREKLFADIVGAITDEGATIATAQIFTGKAGGVIDLFVLQDDEGRAFAFGEKSRLDRLSAKVADAIEKGHVPTKLAKPFRAGREAVFVVDPDIIFDNQGSADYTILEITGKERPGLLFDIANAIAKRDIRLNSAHAGAYGERIHDTFYVQSHDGTKLTDGDLTESLATDLLEILSRDSDLAPRTPARVLAQARSAESF</sequence>
<evidence type="ECO:0000256" key="2">
    <source>
        <dbReference type="ARBA" id="ARBA00022695"/>
    </source>
</evidence>
<keyword evidence="3" id="KW-0677">Repeat</keyword>
<dbReference type="InterPro" id="IPR006674">
    <property type="entry name" value="HD_domain"/>
</dbReference>
<comment type="caution">
    <text evidence="7">Lacks conserved residue(s) required for the propagation of feature annotation.</text>
</comment>
<evidence type="ECO:0000259" key="10">
    <source>
        <dbReference type="PROSITE" id="PS51831"/>
    </source>
</evidence>
<keyword evidence="4 7" id="KW-0378">Hydrolase</keyword>
<dbReference type="PANTHER" id="PTHR47320">
    <property type="entry name" value="BIFUNCTIONAL URIDYLYLTRANSFERASE/URIDYLYL-REMOVING ENZYME"/>
    <property type="match status" value="1"/>
</dbReference>
<proteinExistence type="inferred from homology"/>
<dbReference type="CDD" id="cd05401">
    <property type="entry name" value="NT_GlnE_GlnD_like"/>
    <property type="match status" value="1"/>
</dbReference>
<dbReference type="NCBIfam" id="TIGR01693">
    <property type="entry name" value="UTase_glnD"/>
    <property type="match status" value="1"/>
</dbReference>
<evidence type="ECO:0000313" key="12">
    <source>
        <dbReference type="Proteomes" id="UP001596303"/>
    </source>
</evidence>
<evidence type="ECO:0000256" key="7">
    <source>
        <dbReference type="HAMAP-Rule" id="MF_00277"/>
    </source>
</evidence>
<dbReference type="Gene3D" id="3.30.460.10">
    <property type="entry name" value="Beta Polymerase, domain 2"/>
    <property type="match status" value="1"/>
</dbReference>
<dbReference type="PROSITE" id="PS51831">
    <property type="entry name" value="HD"/>
    <property type="match status" value="1"/>
</dbReference>
<dbReference type="SUPFAM" id="SSF81301">
    <property type="entry name" value="Nucleotidyltransferase"/>
    <property type="match status" value="1"/>
</dbReference>
<keyword evidence="1 7" id="KW-0808">Transferase</keyword>
<dbReference type="EMBL" id="JBHSSW010000009">
    <property type="protein sequence ID" value="MFC6198003.1"/>
    <property type="molecule type" value="Genomic_DNA"/>
</dbReference>
<reference evidence="12" key="1">
    <citation type="journal article" date="2019" name="Int. J. Syst. Evol. Microbiol.">
        <title>The Global Catalogue of Microorganisms (GCM) 10K type strain sequencing project: providing services to taxonomists for standard genome sequencing and annotation.</title>
        <authorList>
            <consortium name="The Broad Institute Genomics Platform"/>
            <consortium name="The Broad Institute Genome Sequencing Center for Infectious Disease"/>
            <person name="Wu L."/>
            <person name="Ma J."/>
        </authorList>
    </citation>
    <scope>NUCLEOTIDE SEQUENCE [LARGE SCALE GENOMIC DNA]</scope>
    <source>
        <strain evidence="12">CGMCC-1.15741</strain>
    </source>
</reference>
<evidence type="ECO:0000256" key="3">
    <source>
        <dbReference type="ARBA" id="ARBA00022737"/>
    </source>
</evidence>
<dbReference type="EC" id="3.1.4.-" evidence="7"/>
<dbReference type="EC" id="2.7.7.59" evidence="7"/>
<keyword evidence="5 7" id="KW-0460">Magnesium</keyword>
<evidence type="ECO:0000256" key="6">
    <source>
        <dbReference type="ARBA" id="ARBA00023268"/>
    </source>
</evidence>
<feature type="domain" description="ACT" evidence="9">
    <location>
        <begin position="748"/>
        <end position="832"/>
    </location>
</feature>
<dbReference type="HAMAP" id="MF_00277">
    <property type="entry name" value="PII_uridylyl_transf"/>
    <property type="match status" value="1"/>
</dbReference>
<name>A0ABW1S9V6_9PROT</name>
<dbReference type="InterPro" id="IPR045865">
    <property type="entry name" value="ACT-like_dom_sf"/>
</dbReference>
<dbReference type="PANTHER" id="PTHR47320:SF1">
    <property type="entry name" value="BIFUNCTIONAL URIDYLYLTRANSFERASE_URIDYLYL-REMOVING ENZYME"/>
    <property type="match status" value="1"/>
</dbReference>
<dbReference type="PROSITE" id="PS51671">
    <property type="entry name" value="ACT"/>
    <property type="match status" value="2"/>
</dbReference>
<comment type="cofactor">
    <cofactor evidence="7">
        <name>Mg(2+)</name>
        <dbReference type="ChEBI" id="CHEBI:18420"/>
    </cofactor>
</comment>
<evidence type="ECO:0000259" key="9">
    <source>
        <dbReference type="PROSITE" id="PS51671"/>
    </source>
</evidence>
<dbReference type="InterPro" id="IPR002912">
    <property type="entry name" value="ACT_dom"/>
</dbReference>
<comment type="similarity">
    <text evidence="7">Belongs to the GlnD family.</text>
</comment>
<evidence type="ECO:0000256" key="1">
    <source>
        <dbReference type="ARBA" id="ARBA00022679"/>
    </source>
</evidence>
<dbReference type="SUPFAM" id="SSF81891">
    <property type="entry name" value="Poly A polymerase C-terminal region-like"/>
    <property type="match status" value="1"/>
</dbReference>
<dbReference type="InterPro" id="IPR013546">
    <property type="entry name" value="PII_UdlTrfase/GS_AdlTrfase"/>
</dbReference>
<comment type="function">
    <text evidence="7">Modifies, by uridylylation and deuridylylation, the PII regulatory proteins (GlnB and homologs), in response to the nitrogen status of the cell that GlnD senses through the glutamine level. Under low glutamine levels, catalyzes the conversion of the PII proteins and UTP to PII-UMP and PPi, while under higher glutamine levels, GlnD hydrolyzes PII-UMP to PII and UMP (deuridylylation). Thus, controls uridylylation state and activity of the PII proteins, and plays an important role in the regulation of nitrogen metabolism.</text>
</comment>
<comment type="catalytic activity">
    <reaction evidence="7">
        <text>[protein-PII]-L-tyrosine + UTP = [protein-PII]-uridylyl-L-tyrosine + diphosphate</text>
        <dbReference type="Rhea" id="RHEA:13673"/>
        <dbReference type="Rhea" id="RHEA-COMP:12147"/>
        <dbReference type="Rhea" id="RHEA-COMP:12148"/>
        <dbReference type="ChEBI" id="CHEBI:33019"/>
        <dbReference type="ChEBI" id="CHEBI:46398"/>
        <dbReference type="ChEBI" id="CHEBI:46858"/>
        <dbReference type="ChEBI" id="CHEBI:90602"/>
        <dbReference type="EC" id="2.7.7.59"/>
    </reaction>
</comment>
<protein>
    <recommendedName>
        <fullName evidence="7">Bifunctional uridylyltransferase/uridylyl-removing enzyme</fullName>
        <shortName evidence="7">UTase/UR</shortName>
    </recommendedName>
    <alternativeName>
        <fullName evidence="7">Bifunctional [protein-PII] modification enzyme</fullName>
    </alternativeName>
    <alternativeName>
        <fullName evidence="7">Bifunctional nitrogen sensor protein</fullName>
    </alternativeName>
    <domain>
        <recommendedName>
            <fullName evidence="7">[Protein-PII] uridylyltransferase</fullName>
            <shortName evidence="7">PII uridylyltransferase</shortName>
            <shortName evidence="7">UTase</shortName>
            <ecNumber evidence="7">2.7.7.59</ecNumber>
        </recommendedName>
    </domain>
    <domain>
        <recommendedName>
            <fullName evidence="7">[Protein-PII]-UMP uridylyl-removing enzyme</fullName>
            <shortName evidence="7">UR</shortName>
            <ecNumber evidence="7">3.1.4.-</ecNumber>
        </recommendedName>
    </domain>
</protein>
<dbReference type="SUPFAM" id="SSF81593">
    <property type="entry name" value="Nucleotidyltransferase substrate binding subunit/domain"/>
    <property type="match status" value="1"/>
</dbReference>